<keyword evidence="2" id="KW-1185">Reference proteome</keyword>
<evidence type="ECO:0000313" key="2">
    <source>
        <dbReference type="Proteomes" id="UP001500547"/>
    </source>
</evidence>
<accession>A0ABP9QS27</accession>
<dbReference type="RefSeq" id="WP_345533171.1">
    <property type="nucleotide sequence ID" value="NZ_BAABLD010000008.1"/>
</dbReference>
<comment type="caution">
    <text evidence="1">The sequence shown here is derived from an EMBL/GenBank/DDBJ whole genome shotgun (WGS) entry which is preliminary data.</text>
</comment>
<reference evidence="2" key="1">
    <citation type="journal article" date="2019" name="Int. J. Syst. Evol. Microbiol.">
        <title>The Global Catalogue of Microorganisms (GCM) 10K type strain sequencing project: providing services to taxonomists for standard genome sequencing and annotation.</title>
        <authorList>
            <consortium name="The Broad Institute Genomics Platform"/>
            <consortium name="The Broad Institute Genome Sequencing Center for Infectious Disease"/>
            <person name="Wu L."/>
            <person name="Ma J."/>
        </authorList>
    </citation>
    <scope>NUCLEOTIDE SEQUENCE [LARGE SCALE GENOMIC DNA]</scope>
    <source>
        <strain evidence="2">JCM 18715</strain>
    </source>
</reference>
<name>A0ABP9QS27_9RHOO</name>
<evidence type="ECO:0000313" key="1">
    <source>
        <dbReference type="EMBL" id="GAA5166475.1"/>
    </source>
</evidence>
<protein>
    <recommendedName>
        <fullName evidence="3">Lipoprotein</fullName>
    </recommendedName>
</protein>
<evidence type="ECO:0008006" key="3">
    <source>
        <dbReference type="Google" id="ProtNLM"/>
    </source>
</evidence>
<dbReference type="EMBL" id="BAABLD010000008">
    <property type="protein sequence ID" value="GAA5166475.1"/>
    <property type="molecule type" value="Genomic_DNA"/>
</dbReference>
<proteinExistence type="predicted"/>
<organism evidence="1 2">
    <name type="scientific">Viridibacterium curvum</name>
    <dbReference type="NCBI Taxonomy" id="1101404"/>
    <lineage>
        <taxon>Bacteria</taxon>
        <taxon>Pseudomonadati</taxon>
        <taxon>Pseudomonadota</taxon>
        <taxon>Betaproteobacteria</taxon>
        <taxon>Rhodocyclales</taxon>
        <taxon>Rhodocyclaceae</taxon>
        <taxon>Viridibacterium</taxon>
    </lineage>
</organism>
<gene>
    <name evidence="1" type="ORF">GCM10025770_23660</name>
</gene>
<sequence>MKSIWITSLIILFAGCTTTPVNINSPLIGKWSGTDEKNITGSFVFERNGEVSVSVSGESLMSAEQKALGVRTIFELDAIARPERFDVFAVFQGRKSPITSCIYRFLNPDEIQIRCSQGGAPLPTAFESGEASHAALKLFRQKP</sequence>
<dbReference type="PROSITE" id="PS51257">
    <property type="entry name" value="PROKAR_LIPOPROTEIN"/>
    <property type="match status" value="1"/>
</dbReference>
<dbReference type="Proteomes" id="UP001500547">
    <property type="component" value="Unassembled WGS sequence"/>
</dbReference>